<reference evidence="2" key="1">
    <citation type="submission" date="2016-11" db="UniProtKB">
        <authorList>
            <consortium name="WormBaseParasite"/>
        </authorList>
    </citation>
    <scope>IDENTIFICATION</scope>
</reference>
<dbReference type="PANTHER" id="PTHR33995">
    <property type="entry name" value="PROTEIN CBG18546"/>
    <property type="match status" value="1"/>
</dbReference>
<protein>
    <submittedName>
        <fullName evidence="2">Spore coat protein Z</fullName>
    </submittedName>
</protein>
<dbReference type="PANTHER" id="PTHR33995:SF13">
    <property type="entry name" value="CTCK DOMAIN-CONTAINING PROTEIN"/>
    <property type="match status" value="1"/>
</dbReference>
<dbReference type="Proteomes" id="UP000095287">
    <property type="component" value="Unplaced"/>
</dbReference>
<dbReference type="SUPFAM" id="SSF57501">
    <property type="entry name" value="Cystine-knot cytokines"/>
    <property type="match status" value="1"/>
</dbReference>
<sequence>MRRTGKFNPLFMAASIDEVGLNFPALLSASRRGPPPPQGVGAQSILFSHDAADEEECDALCREFRSAAARALKESAVGASPTLADLPRTSPQMDAPPVLADGVVNSPPFSSRCTFHGSVRINSTCNFRGDAADGDDGLVELCDRCVVVQSLGEGCFPSLFNTISCVGDKTCLFDSGDYNYGACKESVMYLPVFRNAPTADGCDNWVQESIAVPIGCSCSLLRDRYSPLRAEK</sequence>
<organism evidence="1 2">
    <name type="scientific">Steinernema glaseri</name>
    <dbReference type="NCBI Taxonomy" id="37863"/>
    <lineage>
        <taxon>Eukaryota</taxon>
        <taxon>Metazoa</taxon>
        <taxon>Ecdysozoa</taxon>
        <taxon>Nematoda</taxon>
        <taxon>Chromadorea</taxon>
        <taxon>Rhabditida</taxon>
        <taxon>Tylenchina</taxon>
        <taxon>Panagrolaimomorpha</taxon>
        <taxon>Strongyloidoidea</taxon>
        <taxon>Steinernematidae</taxon>
        <taxon>Steinernema</taxon>
    </lineage>
</organism>
<evidence type="ECO:0000313" key="2">
    <source>
        <dbReference type="WBParaSite" id="L893_g25646.t1"/>
    </source>
</evidence>
<proteinExistence type="predicted"/>
<dbReference type="AlphaFoldDB" id="A0A1I7ZEP1"/>
<accession>A0A1I7ZEP1</accession>
<dbReference type="InterPro" id="IPR029034">
    <property type="entry name" value="Cystine-knot_cytokine"/>
</dbReference>
<dbReference type="WBParaSite" id="L893_g25646.t1">
    <property type="protein sequence ID" value="L893_g25646.t1"/>
    <property type="gene ID" value="L893_g25646"/>
</dbReference>
<keyword evidence="1" id="KW-1185">Reference proteome</keyword>
<evidence type="ECO:0000313" key="1">
    <source>
        <dbReference type="Proteomes" id="UP000095287"/>
    </source>
</evidence>
<name>A0A1I7ZEP1_9BILA</name>